<dbReference type="EMBL" id="QGKV02000832">
    <property type="protein sequence ID" value="KAF3551622.1"/>
    <property type="molecule type" value="Genomic_DNA"/>
</dbReference>
<gene>
    <name evidence="1" type="ORF">DY000_02007032</name>
</gene>
<keyword evidence="2" id="KW-1185">Reference proteome</keyword>
<accession>A0ABQ7CJD6</accession>
<evidence type="ECO:0000313" key="2">
    <source>
        <dbReference type="Proteomes" id="UP000266723"/>
    </source>
</evidence>
<reference evidence="1 2" key="1">
    <citation type="journal article" date="2020" name="BMC Genomics">
        <title>Intraspecific diversification of the crop wild relative Brassica cretica Lam. using demographic model selection.</title>
        <authorList>
            <person name="Kioukis A."/>
            <person name="Michalopoulou V.A."/>
            <person name="Briers L."/>
            <person name="Pirintsos S."/>
            <person name="Studholme D.J."/>
            <person name="Pavlidis P."/>
            <person name="Sarris P.F."/>
        </authorList>
    </citation>
    <scope>NUCLEOTIDE SEQUENCE [LARGE SCALE GENOMIC DNA]</scope>
    <source>
        <strain evidence="2">cv. PFS-1207/04</strain>
    </source>
</reference>
<protein>
    <submittedName>
        <fullName evidence="1">Uncharacterized protein</fullName>
    </submittedName>
</protein>
<proteinExistence type="predicted"/>
<name>A0ABQ7CJD6_BRACR</name>
<comment type="caution">
    <text evidence="1">The sequence shown here is derived from an EMBL/GenBank/DDBJ whole genome shotgun (WGS) entry which is preliminary data.</text>
</comment>
<organism evidence="1 2">
    <name type="scientific">Brassica cretica</name>
    <name type="common">Mustard</name>
    <dbReference type="NCBI Taxonomy" id="69181"/>
    <lineage>
        <taxon>Eukaryota</taxon>
        <taxon>Viridiplantae</taxon>
        <taxon>Streptophyta</taxon>
        <taxon>Embryophyta</taxon>
        <taxon>Tracheophyta</taxon>
        <taxon>Spermatophyta</taxon>
        <taxon>Magnoliopsida</taxon>
        <taxon>eudicotyledons</taxon>
        <taxon>Gunneridae</taxon>
        <taxon>Pentapetalae</taxon>
        <taxon>rosids</taxon>
        <taxon>malvids</taxon>
        <taxon>Brassicales</taxon>
        <taxon>Brassicaceae</taxon>
        <taxon>Brassiceae</taxon>
        <taxon>Brassica</taxon>
    </lineage>
</organism>
<sequence length="531" mass="60642">MFKTRLSSVGTFCHETRYNHHWIRGQIHHKWGRLVAFPSRDLDIGPRRFDRNETALVQIKRIDREQGGMSEMIRMNHGKAQSMSINGSRDLYGLNRMKRTSWESCTIAGRCRWVARSAKQSSIKCSLAQSKLFGPGPDYGRAIWSTQGGYGPVGSCGRAMGLGYKFGLGFYMPRCCWTCLDVSGNLQEPTGAIWTVDCNRWLRSVPKGCLEGMCSFAHALWDPPMRTEDPSRKGRIRDQSHMGKIRFMVADRLDQNGTSRQRLHVSMGHELPKVVRYQRMKVTKWYEIPRVASNKGYEDQRVHRDPKDAMYRDPRSVIMLTTVRWPSTSMDSHVAGDLMSFVSPEDGLGTIAYKAKGFRIVHEPRKARWELFDVGTKIKTNKRLNELNGETDEYIILGRIGATGLFSRIFIWAYGECSWVCGLLYFEILLVLTWFQLDIQQMGDVTVRQISQGLSVSSVITSRLSRRGYVTFLPPPIFKPSFNEFLLQEFMVGQLHCVDMGVTLVMLGGVELFGDSSKMELSFYIVILVMD</sequence>
<evidence type="ECO:0000313" key="1">
    <source>
        <dbReference type="EMBL" id="KAF3551622.1"/>
    </source>
</evidence>
<dbReference type="Proteomes" id="UP000266723">
    <property type="component" value="Unassembled WGS sequence"/>
</dbReference>